<protein>
    <recommendedName>
        <fullName evidence="3">FemAB family protein</fullName>
    </recommendedName>
</protein>
<accession>A0A222MYP8</accession>
<dbReference type="Gene3D" id="3.40.630.30">
    <property type="match status" value="1"/>
</dbReference>
<dbReference type="KEGG" id="cavi:CAV_1224"/>
<dbReference type="RefSeq" id="WP_094325651.1">
    <property type="nucleotide sequence ID" value="NZ_CP022347.1"/>
</dbReference>
<reference evidence="1 2" key="1">
    <citation type="submission" date="2017-07" db="EMBL/GenBank/DDBJ databases">
        <title>Analysis of two Campylobacter avium genomes and identification of a novel hippuricase gene.</title>
        <authorList>
            <person name="Miller W.G."/>
            <person name="Chapman M.H."/>
            <person name="Yee E."/>
            <person name="Revez J."/>
            <person name="Bono J.L."/>
            <person name="Rossi M."/>
        </authorList>
    </citation>
    <scope>NUCLEOTIDE SEQUENCE [LARGE SCALE GENOMIC DNA]</scope>
    <source>
        <strain evidence="1 2">LMG 24591</strain>
    </source>
</reference>
<dbReference type="OrthoDB" id="9785911at2"/>
<evidence type="ECO:0008006" key="3">
    <source>
        <dbReference type="Google" id="ProtNLM"/>
    </source>
</evidence>
<evidence type="ECO:0000313" key="2">
    <source>
        <dbReference type="Proteomes" id="UP000201169"/>
    </source>
</evidence>
<keyword evidence="2" id="KW-1185">Reference proteome</keyword>
<evidence type="ECO:0000313" key="1">
    <source>
        <dbReference type="EMBL" id="ASQ30850.1"/>
    </source>
</evidence>
<sequence>MSFSFEKDIYLDKNYVALFGELFEFEFKKDEKYFKLVANKNKIKNSEFYDLSSAYGYSSIFANTSDTSFLNEALSALKSRCFDENIIAIFLRLHPYDVNLSFFEKKFDFFEQNRKLVLLELKNDINETRSSYSPRMRTCVRKARKELKIEFADEKDKDSFVKFYEKSMKSLGASSFYFFNKDYHNALFNFEQYYLLKASYENQILGFVSFFLGADFSYYHLGATSKLMNANAALLDFSFEFMSLKKSKICILGGGLKDDDSLYKFKSKFSKQNAKFYIGGIITNKKAYNELCKAHLNPKFLKYRF</sequence>
<dbReference type="AlphaFoldDB" id="A0A222MYP8"/>
<gene>
    <name evidence="1" type="ORF">CAV_1224</name>
</gene>
<dbReference type="InterPro" id="IPR016181">
    <property type="entry name" value="Acyl_CoA_acyltransferase"/>
</dbReference>
<proteinExistence type="predicted"/>
<dbReference type="SUPFAM" id="SSF55729">
    <property type="entry name" value="Acyl-CoA N-acyltransferases (Nat)"/>
    <property type="match status" value="1"/>
</dbReference>
<name>A0A222MYP8_9BACT</name>
<dbReference type="Proteomes" id="UP000201169">
    <property type="component" value="Chromosome"/>
</dbReference>
<organism evidence="1 2">
    <name type="scientific">Campylobacter avium LMG 24591</name>
    <dbReference type="NCBI Taxonomy" id="522484"/>
    <lineage>
        <taxon>Bacteria</taxon>
        <taxon>Pseudomonadati</taxon>
        <taxon>Campylobacterota</taxon>
        <taxon>Epsilonproteobacteria</taxon>
        <taxon>Campylobacterales</taxon>
        <taxon>Campylobacteraceae</taxon>
        <taxon>Campylobacter</taxon>
    </lineage>
</organism>
<dbReference type="EMBL" id="CP022347">
    <property type="protein sequence ID" value="ASQ30850.1"/>
    <property type="molecule type" value="Genomic_DNA"/>
</dbReference>